<accession>A0A0G4G0P8</accession>
<keyword evidence="1" id="KW-0732">Signal</keyword>
<feature type="signal peptide" evidence="1">
    <location>
        <begin position="1"/>
        <end position="23"/>
    </location>
</feature>
<evidence type="ECO:0000259" key="2">
    <source>
        <dbReference type="Pfam" id="PF18925"/>
    </source>
</evidence>
<keyword evidence="4" id="KW-1185">Reference proteome</keyword>
<dbReference type="EMBL" id="CDMY01000542">
    <property type="protein sequence ID" value="CEM21648.1"/>
    <property type="molecule type" value="Genomic_DNA"/>
</dbReference>
<evidence type="ECO:0000313" key="4">
    <source>
        <dbReference type="Proteomes" id="UP000041254"/>
    </source>
</evidence>
<dbReference type="InParanoid" id="A0A0G4G0P8"/>
<reference evidence="3 4" key="1">
    <citation type="submission" date="2014-11" db="EMBL/GenBank/DDBJ databases">
        <authorList>
            <person name="Zhu J."/>
            <person name="Qi W."/>
            <person name="Song R."/>
        </authorList>
    </citation>
    <scope>NUCLEOTIDE SEQUENCE [LARGE SCALE GENOMIC DNA]</scope>
</reference>
<evidence type="ECO:0000256" key="1">
    <source>
        <dbReference type="SAM" id="SignalP"/>
    </source>
</evidence>
<feature type="domain" description="DUF5675" evidence="2">
    <location>
        <begin position="618"/>
        <end position="720"/>
    </location>
</feature>
<feature type="chain" id="PRO_5005190035" description="DUF5675 domain-containing protein" evidence="1">
    <location>
        <begin position="24"/>
        <end position="1028"/>
    </location>
</feature>
<organism evidence="3 4">
    <name type="scientific">Vitrella brassicaformis (strain CCMP3155)</name>
    <dbReference type="NCBI Taxonomy" id="1169540"/>
    <lineage>
        <taxon>Eukaryota</taxon>
        <taxon>Sar</taxon>
        <taxon>Alveolata</taxon>
        <taxon>Colpodellida</taxon>
        <taxon>Vitrellaceae</taxon>
        <taxon>Vitrella</taxon>
    </lineage>
</organism>
<dbReference type="Proteomes" id="UP000041254">
    <property type="component" value="Unassembled WGS sequence"/>
</dbReference>
<proteinExistence type="predicted"/>
<protein>
    <recommendedName>
        <fullName evidence="2">DUF5675 domain-containing protein</fullName>
    </recommendedName>
</protein>
<name>A0A0G4G0P8_VITBC</name>
<feature type="domain" description="DUF5675" evidence="2">
    <location>
        <begin position="358"/>
        <end position="461"/>
    </location>
</feature>
<feature type="domain" description="DUF5675" evidence="2">
    <location>
        <begin position="881"/>
        <end position="985"/>
    </location>
</feature>
<sequence length="1028" mass="113881">MRFLVVIVLTCTGAGHFPRLTAGLNETRDNSTAGAAAHVTSNTHCPEGFYPHHELKPIGQYVWCCRIVRRGNGPTPKINDTVTIEHWRPDERPEVEDLSFVAMWGGRLYHYWRYHGGEIDVFLSMRVGDFEECKRFFQGVWDGGGGPWEDRLVAINPTSLSCVITRDPFLTTHNGISARMGTFQCSGVNSASGHTLEDGYIPPGVHGHIPFGIYDGFRMLAGNEDNFGYGLAPTSRIDLVADGCHAGQSDWWAQWKVCLRDRISICHGSIVQHSIILIGMGRAMNDEYGPMVTKSEDALKAILERLNHFNDSSVFHRVAPPIITPTKITIKIETTGPLSCVITRDPFTTTHNGITSRLGTFQCSGVNYASGHTLELEDQKKGKIPNGTYDGFVRRDLGKKNLGPRIELRDVPGFEHIQIHKGNYIRDTNGGILPGEWAGMDETEGPMMTHSEDAMEAILDGVHESTNITITVQVGCLIGEYEDVCCRVVRQNYLWYWDPSRGAIKLPGPTPALNDTVTFEHWIDGKMHPGFSGSDRIPTSEVMRMYDFTRGWPYEMREGLLSMRVGDMLECIADEDAGLNWTRHVVRFVDCSCLPTLSCVITRDASPTTHNGITARMGTFQCSGVNSASGHTLELEDQKKGKIPTGTYDGYVRHDPGSSNLGPRIELVDVLNFTNIQIHKGNYVRNTDACILPGTRRDMHDTEGPMVKDSEATMKAILTGVDDKTTKITVTVQYGEQTPCPESIPITVPEKGDICYRIVPQDYLWYSDRGKPKGLPGPSPKVTDTVTFEEWFISSPSLPAGAEDMIERREGLVSEIPEDNGIRDIALSMRVGDKVEYFTPEEPLTKYEVRFVACSCLPTLSCVVTRDESPTTHNGISARMGTFQCSGVNTASGHTLELEDQKKGKIPTGTYDGFVRRDGGENGTKLPRIELINVEGFEYIQIHQGNYVRHTDACILPGRGRGTKDTEGPAVWESNATMKAILEGVDDKKTKITITVQAHEQPTANAAKHTSKSWWGGMAVVALMWVML</sequence>
<evidence type="ECO:0000313" key="3">
    <source>
        <dbReference type="EMBL" id="CEM21648.1"/>
    </source>
</evidence>
<dbReference type="AlphaFoldDB" id="A0A0G4G0P8"/>
<dbReference type="InterPro" id="IPR043732">
    <property type="entry name" value="DUF5675"/>
</dbReference>
<dbReference type="VEuPathDB" id="CryptoDB:Vbra_16638"/>
<dbReference type="Pfam" id="PF18925">
    <property type="entry name" value="DUF5675"/>
    <property type="match status" value="3"/>
</dbReference>
<gene>
    <name evidence="3" type="ORF">Vbra_16638</name>
</gene>